<evidence type="ECO:0000313" key="2">
    <source>
        <dbReference type="EMBL" id="SDR67553.1"/>
    </source>
</evidence>
<evidence type="ECO:0008006" key="4">
    <source>
        <dbReference type="Google" id="ProtNLM"/>
    </source>
</evidence>
<accession>A0A1H1KZ41</accession>
<dbReference type="AlphaFoldDB" id="A0A1H1KZ41"/>
<organism evidence="2 3">
    <name type="scientific">Agrococcus carbonis</name>
    <dbReference type="NCBI Taxonomy" id="684552"/>
    <lineage>
        <taxon>Bacteria</taxon>
        <taxon>Bacillati</taxon>
        <taxon>Actinomycetota</taxon>
        <taxon>Actinomycetes</taxon>
        <taxon>Micrococcales</taxon>
        <taxon>Microbacteriaceae</taxon>
        <taxon>Agrococcus</taxon>
    </lineage>
</organism>
<dbReference type="Pfam" id="PF12502">
    <property type="entry name" value="DUF3710"/>
    <property type="match status" value="1"/>
</dbReference>
<evidence type="ECO:0000256" key="1">
    <source>
        <dbReference type="SAM" id="MobiDB-lite"/>
    </source>
</evidence>
<dbReference type="STRING" id="684552.SAMN04489719_0300"/>
<feature type="compositionally biased region" description="Acidic residues" evidence="1">
    <location>
        <begin position="10"/>
        <end position="20"/>
    </location>
</feature>
<reference evidence="3" key="1">
    <citation type="submission" date="2016-10" db="EMBL/GenBank/DDBJ databases">
        <authorList>
            <person name="Varghese N."/>
            <person name="Submissions S."/>
        </authorList>
    </citation>
    <scope>NUCLEOTIDE SEQUENCE [LARGE SCALE GENOMIC DNA]</scope>
    <source>
        <strain evidence="3">DSM 22965</strain>
    </source>
</reference>
<evidence type="ECO:0000313" key="3">
    <source>
        <dbReference type="Proteomes" id="UP000199649"/>
    </source>
</evidence>
<name>A0A1H1KZ41_9MICO</name>
<feature type="region of interest" description="Disordered" evidence="1">
    <location>
        <begin position="1"/>
        <end position="42"/>
    </location>
</feature>
<dbReference type="EMBL" id="LT629734">
    <property type="protein sequence ID" value="SDR67553.1"/>
    <property type="molecule type" value="Genomic_DNA"/>
</dbReference>
<dbReference type="OrthoDB" id="8480367at2"/>
<protein>
    <recommendedName>
        <fullName evidence="4">DUF3710 domain-containing protein</fullName>
    </recommendedName>
</protein>
<dbReference type="InterPro" id="IPR022183">
    <property type="entry name" value="DUF3710"/>
</dbReference>
<keyword evidence="3" id="KW-1185">Reference proteome</keyword>
<sequence>MTDVTAGQEPEQELPQDDEELVPKSAPADRPEVGPLDESEAPVRPYVDLGGLRIVPRPGMQMRLEVEEKTKRIVAVTLEHDGSTVQLQPFAAPRSEGIWAPVRSVLRAQLERQGAAVDEAEGLLGPELRARLQSGPDGAPRAVRIIGVDGPRWMLQGLIGGRAAVDDDRAAAAIELFRSTVVCRGSDPMPPRELIPLRAPKSA</sequence>
<proteinExistence type="predicted"/>
<dbReference type="Proteomes" id="UP000199649">
    <property type="component" value="Chromosome I"/>
</dbReference>
<dbReference type="RefSeq" id="WP_092665239.1">
    <property type="nucleotide sequence ID" value="NZ_LT629734.1"/>
</dbReference>
<gene>
    <name evidence="2" type="ORF">SAMN04489719_0300</name>
</gene>